<reference evidence="2 3" key="1">
    <citation type="journal article" date="2016" name="Nat. Commun.">
        <title>Thousands of microbial genomes shed light on interconnected biogeochemical processes in an aquifer system.</title>
        <authorList>
            <person name="Anantharaman K."/>
            <person name="Brown C.T."/>
            <person name="Hug L.A."/>
            <person name="Sharon I."/>
            <person name="Castelle C.J."/>
            <person name="Probst A.J."/>
            <person name="Thomas B.C."/>
            <person name="Singh A."/>
            <person name="Wilkins M.J."/>
            <person name="Karaoz U."/>
            <person name="Brodie E.L."/>
            <person name="Williams K.H."/>
            <person name="Hubbard S.S."/>
            <person name="Banfield J.F."/>
        </authorList>
    </citation>
    <scope>NUCLEOTIDE SEQUENCE [LARGE SCALE GENOMIC DNA]</scope>
</reference>
<name>A0A1G1Y2R9_9BACT</name>
<organism evidence="2 3">
    <name type="scientific">Candidatus Buchananbacteria bacterium RIFCSPHIGHO2_01_FULL_47_11b</name>
    <dbReference type="NCBI Taxonomy" id="1797537"/>
    <lineage>
        <taxon>Bacteria</taxon>
        <taxon>Candidatus Buchananiibacteriota</taxon>
    </lineage>
</organism>
<evidence type="ECO:0000313" key="2">
    <source>
        <dbReference type="EMBL" id="OGY46592.1"/>
    </source>
</evidence>
<dbReference type="SUPFAM" id="SSF101960">
    <property type="entry name" value="Stabilizer of iron transporter SufD"/>
    <property type="match status" value="1"/>
</dbReference>
<dbReference type="InterPro" id="IPR037284">
    <property type="entry name" value="SUF_FeS_clus_asmbl_SufBD_sf"/>
</dbReference>
<evidence type="ECO:0000259" key="1">
    <source>
        <dbReference type="Pfam" id="PF01458"/>
    </source>
</evidence>
<sequence length="258" mass="28066">MSTGIKKIIATKSRVVIPRHAVRVTLIIPPRTETTLEINSDHRHLKTLTVIINPGASLSLIQNFSADVPQELNEHIVVGSRATLTYVAIHKLRGVSNFRCLIEHQKAARSNVRLALAGKKQARNSTTVVSSLNAADSQSTVLVLAAASDQAQLDISANIAIGQRAELAVADLSLHALLLSPQAVVELTPKMEIKNSTVVAAHRATVSRFDPLEKFYLHSRGLTTRKAEAVLTNNFFSRLVDTLSLEMAKKIIPALKIL</sequence>
<dbReference type="EMBL" id="MHIG01000031">
    <property type="protein sequence ID" value="OGY46592.1"/>
    <property type="molecule type" value="Genomic_DNA"/>
</dbReference>
<dbReference type="AlphaFoldDB" id="A0A1G1Y2R9"/>
<evidence type="ECO:0000313" key="3">
    <source>
        <dbReference type="Proteomes" id="UP000178385"/>
    </source>
</evidence>
<comment type="caution">
    <text evidence="2">The sequence shown here is derived from an EMBL/GenBank/DDBJ whole genome shotgun (WGS) entry which is preliminary data.</text>
</comment>
<dbReference type="InterPro" id="IPR000825">
    <property type="entry name" value="SUF_FeS_clus_asmbl_SufBD_core"/>
</dbReference>
<gene>
    <name evidence="2" type="ORF">A2840_02800</name>
</gene>
<dbReference type="PANTHER" id="PTHR43575">
    <property type="entry name" value="PROTEIN ABCI7, CHLOROPLASTIC"/>
    <property type="match status" value="1"/>
</dbReference>
<proteinExistence type="predicted"/>
<accession>A0A1G1Y2R9</accession>
<dbReference type="InterPro" id="IPR055346">
    <property type="entry name" value="Fe-S_cluster_assembly_SufBD"/>
</dbReference>
<protein>
    <recommendedName>
        <fullName evidence="1">SUF system FeS cluster assembly SufBD core domain-containing protein</fullName>
    </recommendedName>
</protein>
<dbReference type="GO" id="GO:0016226">
    <property type="term" value="P:iron-sulfur cluster assembly"/>
    <property type="evidence" value="ECO:0007669"/>
    <property type="project" value="InterPro"/>
</dbReference>
<feature type="domain" description="SUF system FeS cluster assembly SufBD core" evidence="1">
    <location>
        <begin position="39"/>
        <end position="235"/>
    </location>
</feature>
<dbReference type="Proteomes" id="UP000178385">
    <property type="component" value="Unassembled WGS sequence"/>
</dbReference>
<dbReference type="Pfam" id="PF01458">
    <property type="entry name" value="SUFBD_core"/>
    <property type="match status" value="1"/>
</dbReference>
<dbReference type="PANTHER" id="PTHR43575:SF1">
    <property type="entry name" value="PROTEIN ABCI7, CHLOROPLASTIC"/>
    <property type="match status" value="1"/>
</dbReference>